<feature type="compositionally biased region" description="Basic and acidic residues" evidence="12">
    <location>
        <begin position="1658"/>
        <end position="1671"/>
    </location>
</feature>
<keyword evidence="8 10" id="KW-0505">Motor protein</keyword>
<feature type="coiled-coil region" evidence="11">
    <location>
        <begin position="647"/>
        <end position="674"/>
    </location>
</feature>
<dbReference type="Pfam" id="PF16183">
    <property type="entry name" value="Kinesin_assoc"/>
    <property type="match status" value="1"/>
</dbReference>
<dbReference type="SUPFAM" id="SSF49879">
    <property type="entry name" value="SMAD/FHA domain"/>
    <property type="match status" value="1"/>
</dbReference>
<dbReference type="Pfam" id="PF12423">
    <property type="entry name" value="KIF1B"/>
    <property type="match status" value="1"/>
</dbReference>
<dbReference type="InterPro" id="IPR019821">
    <property type="entry name" value="Kinesin_motor_CS"/>
</dbReference>
<evidence type="ECO:0000256" key="8">
    <source>
        <dbReference type="ARBA" id="ARBA00023175"/>
    </source>
</evidence>
<dbReference type="GO" id="GO:0007018">
    <property type="term" value="P:microtubule-based movement"/>
    <property type="evidence" value="ECO:0007669"/>
    <property type="project" value="InterPro"/>
</dbReference>
<keyword evidence="2" id="KW-0963">Cytoplasm</keyword>
<dbReference type="InterPro" id="IPR001752">
    <property type="entry name" value="Kinesin_motor_dom"/>
</dbReference>
<organism evidence="14">
    <name type="scientific">Camelus bactrianus</name>
    <name type="common">Bactrian camel</name>
    <dbReference type="NCBI Taxonomy" id="9837"/>
    <lineage>
        <taxon>Eukaryota</taxon>
        <taxon>Metazoa</taxon>
        <taxon>Chordata</taxon>
        <taxon>Craniata</taxon>
        <taxon>Vertebrata</taxon>
        <taxon>Euteleostomi</taxon>
        <taxon>Mammalia</taxon>
        <taxon>Eutheria</taxon>
        <taxon>Laurasiatheria</taxon>
        <taxon>Artiodactyla</taxon>
        <taxon>Tylopoda</taxon>
        <taxon>Camelidae</taxon>
        <taxon>Camelus</taxon>
    </lineage>
</organism>
<sequence>MSDTKVKVAVRVRPLNRRELELNTKCVVEMEGNQTVLHPPPSNTKQGERKPPKVFAFDYCFWSMDESNTTKYAGQEVVFKCLGEGILEKAFQGYNACIFAYGQTGSGKSFSMMGNAEQRGLIPRLCCALFQRISLEQNESQTFKVEVSYMEIYNEKVRDLLDPKGSRQSLKVREHKVLGPYVDGLSQLAVTSFEDIESLMSEGNKSRTVAATNMNEESSRSHAVFNIIITQTLYDLQSGNSGEKVSKVSLVDLAGSERVSKTGAAGERLKEGSNINKSLTTLGLVISSLADQAAGKGKNKFVPYRDSVLTWLLKDNLGGNSQTSMIATISPAADNYEETLSTLRYADRAKRIVNHAIVNEDPNAKVIRELREEVEKLREQLSQAEAMKAPELKEKLEESEKLIKELTVTWEEKLRKTEEIAQERQRQLESMGISLETSGIKVGDDKCYLVNLNADPALNELLVYYLKDHTRVGADTSQDIQLFGIGIQPEHCEIDIASDGEVTLTPKENARSCVNGTLVCSTTQLWHGDRILWGNNHFFRINLPKRKRRDWLKDFEKEVGPPEHDLDAASEASSEPDYNYEFAQMEVIMKTLNSNGGFPMISLPAWWSSPWWSYLKILFPLMWFQTKLLHKQWDKDPVQNVVQVLEKQYLEEKRSALEEQRLMYERELEQLRQQLSPERQPQSSGPDRLAYSSQTAQQKVTQWAEERDELFRQSLAKLREQLVKANTLVREANFLAEEMSKLTDYQVTLQIPAANLSANRKRGAIVSEPAIQVRRKGKSTQVWTIEKLENKLIDMRDLYQEWKERVPEVKRLYGKRGDPFYEAQENHNLIGVANVFLECLFCDVKLQYAVPIISQQGEVAGRLHVEVMRVTGAVPERVVEDDSSENSSESGSLEVVDSSGEIIHRVRKLTCRVKIKEATGLPLNLSNFVFCQYTFWDQCESTVAAPVVDPEVPSPQSKDAQYTVTFSHCKDYVVNVTEEFLEFISDGALAIEVWGHRCAGNGSSVWEVDSLHAKTRTLHDRWSEVTRRIEMWVSILELNELGEYAAVELHQARDVNTGGVFQLRQGHSRRVQVTVKPVQHSGTLPLMVEAILSVCIGCVTARSTKLQRGLDSYQRDDEDGDDMDSYQEEDLNCVRERWSDALIKRREYLDEQIKKVSNKKEKTEDDVEREARLVEQWVGLTEERNAVLVPAPGSGIPGAPADWIPPPGMETHIPVLFLDLNADDLSANEQLVGPHASGVNSILPKEHGSQFFYLPIIKHSDEEVSATASWDSSVHDSIHLNRVTPQNERIYLIVKTTVQLSHPAAMELVLRKRIAANIYNKQSFTQSLKRRISLKNIFYSCGVTYEIVSNIPKATEEIEDRETLALMAARSENEGTADGETYIEKYTRGVLQVENILSLERLRQAVTVKEALSTKARHLRRSLSTPNVHNVSSSRPDLSGFDDDDKGWQENQLDMSDCSPSYQDISCYGTLPRDSPRRSKEGSGCTSENPHALTVSPFKAFSPQPPKFFKPLMPVKEEHKKRIALEARPLLSQEDSEEEDSDLEALNRKLISSQPYVPVEFADFSVYNASLENREWFSSKVDLMNSKVLEKEVARSPTTSSITSGYFSHSASNATLSDMVVPSSDSSDQLALQTKDTDSSEHPGPSFVHDLRPSSNKELTELERGSVKDKMTPVPLKENSALAKGSPPSQSIPEKNSKTLCRTGSCPEQETCSSKSGQPARGFCPREVTIEHTTNILEDHSFTEFMGVSDGKDFDGLTDPSAGELSSRRNPPHTLDSKSVSDGPQDLGQLCSLAENDQGSAGTR</sequence>
<feature type="compositionally biased region" description="Polar residues" evidence="12">
    <location>
        <begin position="1422"/>
        <end position="1436"/>
    </location>
</feature>
<protein>
    <submittedName>
        <fullName evidence="14">Kinesin-like protein KIF13A isoform X5</fullName>
    </submittedName>
</protein>
<dbReference type="Gene3D" id="2.60.200.20">
    <property type="match status" value="1"/>
</dbReference>
<name>A0A9W3FRV8_CAMBA</name>
<gene>
    <name evidence="14" type="primary">KIF13A</name>
</gene>
<keyword evidence="5 10" id="KW-0547">Nucleotide-binding</keyword>
<keyword evidence="9" id="KW-0206">Cytoskeleton</keyword>
<dbReference type="GO" id="GO:0008017">
    <property type="term" value="F:microtubule binding"/>
    <property type="evidence" value="ECO:0007669"/>
    <property type="project" value="InterPro"/>
</dbReference>
<dbReference type="Pfam" id="PF00498">
    <property type="entry name" value="FHA"/>
    <property type="match status" value="1"/>
</dbReference>
<dbReference type="Pfam" id="PF00225">
    <property type="entry name" value="Kinesin"/>
    <property type="match status" value="1"/>
</dbReference>
<evidence type="ECO:0000256" key="1">
    <source>
        <dbReference type="ARBA" id="ARBA00004245"/>
    </source>
</evidence>
<feature type="compositionally biased region" description="Polar residues" evidence="12">
    <location>
        <begin position="1795"/>
        <end position="1804"/>
    </location>
</feature>
<dbReference type="CDD" id="cd01365">
    <property type="entry name" value="KISc_KIF1A_KIF1B"/>
    <property type="match status" value="1"/>
</dbReference>
<dbReference type="RefSeq" id="XP_045365536.1">
    <property type="nucleotide sequence ID" value="XM_045509580.1"/>
</dbReference>
<dbReference type="InterPro" id="IPR027417">
    <property type="entry name" value="P-loop_NTPase"/>
</dbReference>
<feature type="coiled-coil region" evidence="11">
    <location>
        <begin position="1146"/>
        <end position="1173"/>
    </location>
</feature>
<feature type="compositionally biased region" description="Polar residues" evidence="12">
    <location>
        <begin position="1687"/>
        <end position="1717"/>
    </location>
</feature>
<comment type="similarity">
    <text evidence="10">Belongs to the TRAFAC class myosin-kinesin ATPase superfamily. Kinesin family.</text>
</comment>
<evidence type="ECO:0000256" key="10">
    <source>
        <dbReference type="PROSITE-ProRule" id="PRU00283"/>
    </source>
</evidence>
<evidence type="ECO:0000259" key="13">
    <source>
        <dbReference type="PROSITE" id="PS50067"/>
    </source>
</evidence>
<feature type="compositionally biased region" description="Low complexity" evidence="12">
    <location>
        <begin position="1618"/>
        <end position="1628"/>
    </location>
</feature>
<dbReference type="PRINTS" id="PR00380">
    <property type="entry name" value="KINESINHEAVY"/>
</dbReference>
<dbReference type="Gene3D" id="3.40.850.10">
    <property type="entry name" value="Kinesin motor domain"/>
    <property type="match status" value="1"/>
</dbReference>
<feature type="compositionally biased region" description="Polar residues" evidence="12">
    <location>
        <begin position="1449"/>
        <end position="1464"/>
    </location>
</feature>
<dbReference type="InterPro" id="IPR032405">
    <property type="entry name" value="Kinesin_assoc"/>
</dbReference>
<keyword evidence="4" id="KW-0493">Microtubule</keyword>
<dbReference type="InterPro" id="IPR022164">
    <property type="entry name" value="Kinesin-like"/>
</dbReference>
<comment type="subcellular location">
    <subcellularLocation>
        <location evidence="1">Cytoplasm</location>
        <location evidence="1">Cytoskeleton</location>
    </subcellularLocation>
</comment>
<dbReference type="GO" id="GO:0003777">
    <property type="term" value="F:microtubule motor activity"/>
    <property type="evidence" value="ECO:0007669"/>
    <property type="project" value="InterPro"/>
</dbReference>
<dbReference type="Pfam" id="PF12473">
    <property type="entry name" value="DUF3694"/>
    <property type="match status" value="1"/>
</dbReference>
<evidence type="ECO:0000256" key="12">
    <source>
        <dbReference type="SAM" id="MobiDB-lite"/>
    </source>
</evidence>
<dbReference type="CTD" id="63971"/>
<evidence type="ECO:0000256" key="5">
    <source>
        <dbReference type="ARBA" id="ARBA00022741"/>
    </source>
</evidence>
<dbReference type="InterPro" id="IPR000253">
    <property type="entry name" value="FHA_dom"/>
</dbReference>
<dbReference type="GO" id="GO:0045184">
    <property type="term" value="P:establishment of protein localization"/>
    <property type="evidence" value="ECO:0007669"/>
    <property type="project" value="UniProtKB-ARBA"/>
</dbReference>
<feature type="coiled-coil region" evidence="11">
    <location>
        <begin position="364"/>
        <end position="409"/>
    </location>
</feature>
<accession>A0A9W3FRV8</accession>
<dbReference type="GO" id="GO:0005874">
    <property type="term" value="C:microtubule"/>
    <property type="evidence" value="ECO:0007669"/>
    <property type="project" value="UniProtKB-KW"/>
</dbReference>
<dbReference type="GO" id="GO:0005524">
    <property type="term" value="F:ATP binding"/>
    <property type="evidence" value="ECO:0007669"/>
    <property type="project" value="UniProtKB-UniRule"/>
</dbReference>
<dbReference type="FunFam" id="2.60.200.20:FF:000002">
    <property type="entry name" value="Kinesin family member 13A"/>
    <property type="match status" value="1"/>
</dbReference>
<dbReference type="Gene3D" id="6.10.250.2520">
    <property type="match status" value="1"/>
</dbReference>
<proteinExistence type="inferred from homology"/>
<dbReference type="SUPFAM" id="SSF52540">
    <property type="entry name" value="P-loop containing nucleoside triphosphate hydrolases"/>
    <property type="match status" value="1"/>
</dbReference>
<dbReference type="FunFam" id="3.40.850.10:FF:000010">
    <property type="entry name" value="Kinesin family member 13A"/>
    <property type="match status" value="1"/>
</dbReference>
<dbReference type="InterPro" id="IPR036961">
    <property type="entry name" value="Kinesin_motor_dom_sf"/>
</dbReference>
<evidence type="ECO:0000256" key="11">
    <source>
        <dbReference type="SAM" id="Coils"/>
    </source>
</evidence>
<evidence type="ECO:0000256" key="7">
    <source>
        <dbReference type="ARBA" id="ARBA00023054"/>
    </source>
</evidence>
<dbReference type="InterPro" id="IPR022140">
    <property type="entry name" value="Kinesin-like_KIF1-typ"/>
</dbReference>
<evidence type="ECO:0000256" key="6">
    <source>
        <dbReference type="ARBA" id="ARBA00022840"/>
    </source>
</evidence>
<dbReference type="SMART" id="SM00129">
    <property type="entry name" value="KISc"/>
    <property type="match status" value="1"/>
</dbReference>
<feature type="region of interest" description="Disordered" evidence="12">
    <location>
        <begin position="1746"/>
        <end position="1804"/>
    </location>
</feature>
<evidence type="ECO:0000256" key="2">
    <source>
        <dbReference type="ARBA" id="ARBA00022490"/>
    </source>
</evidence>
<dbReference type="InterPro" id="IPR008984">
    <property type="entry name" value="SMAD_FHA_dom_sf"/>
</dbReference>
<feature type="region of interest" description="Disordered" evidence="12">
    <location>
        <begin position="1422"/>
        <end position="1499"/>
    </location>
</feature>
<dbReference type="GO" id="GO:0005737">
    <property type="term" value="C:cytoplasm"/>
    <property type="evidence" value="ECO:0007669"/>
    <property type="project" value="UniProtKB-ARBA"/>
</dbReference>
<evidence type="ECO:0000313" key="14">
    <source>
        <dbReference type="RefSeq" id="XP_045365536.1"/>
    </source>
</evidence>
<keyword evidence="6 10" id="KW-0067">ATP-binding</keyword>
<evidence type="ECO:0000256" key="4">
    <source>
        <dbReference type="ARBA" id="ARBA00022701"/>
    </source>
</evidence>
<feature type="domain" description="Kinesin motor" evidence="13">
    <location>
        <begin position="5"/>
        <end position="352"/>
    </location>
</feature>
<dbReference type="PROSITE" id="PS50067">
    <property type="entry name" value="KINESIN_MOTOR_2"/>
    <property type="match status" value="1"/>
</dbReference>
<dbReference type="PROSITE" id="PS00411">
    <property type="entry name" value="KINESIN_MOTOR_1"/>
    <property type="match status" value="1"/>
</dbReference>
<dbReference type="PANTHER" id="PTHR47117">
    <property type="entry name" value="STAR-RELATED LIPID TRANSFER PROTEIN 9"/>
    <property type="match status" value="1"/>
</dbReference>
<feature type="region of interest" description="Disordered" evidence="12">
    <location>
        <begin position="1618"/>
        <end position="1722"/>
    </location>
</feature>
<reference evidence="14" key="1">
    <citation type="submission" date="2025-08" db="UniProtKB">
        <authorList>
            <consortium name="RefSeq"/>
        </authorList>
    </citation>
    <scope>IDENTIFICATION</scope>
</reference>
<keyword evidence="3" id="KW-0597">Phosphoprotein</keyword>
<keyword evidence="7 11" id="KW-0175">Coiled coil</keyword>
<evidence type="ECO:0000256" key="3">
    <source>
        <dbReference type="ARBA" id="ARBA00022553"/>
    </source>
</evidence>
<dbReference type="CDD" id="cd22729">
    <property type="entry name" value="FHA_KIF13A"/>
    <property type="match status" value="1"/>
</dbReference>
<evidence type="ECO:0000256" key="9">
    <source>
        <dbReference type="ARBA" id="ARBA00023212"/>
    </source>
</evidence>
<feature type="binding site" evidence="10">
    <location>
        <begin position="102"/>
        <end position="109"/>
    </location>
    <ligand>
        <name>ATP</name>
        <dbReference type="ChEBI" id="CHEBI:30616"/>
    </ligand>
</feature>